<gene>
    <name evidence="2" type="ORF">K443DRAFT_680436</name>
</gene>
<accession>A0A0C9XBJ6</accession>
<name>A0A0C9XBJ6_9AGAR</name>
<proteinExistence type="predicted"/>
<feature type="region of interest" description="Disordered" evidence="1">
    <location>
        <begin position="1"/>
        <end position="32"/>
    </location>
</feature>
<protein>
    <recommendedName>
        <fullName evidence="4">C2H2-type domain-containing protein</fullName>
    </recommendedName>
</protein>
<evidence type="ECO:0000256" key="1">
    <source>
        <dbReference type="SAM" id="MobiDB-lite"/>
    </source>
</evidence>
<evidence type="ECO:0000313" key="3">
    <source>
        <dbReference type="Proteomes" id="UP000054477"/>
    </source>
</evidence>
<dbReference type="HOGENOM" id="CLU_3014491_0_0_1"/>
<reference evidence="2 3" key="1">
    <citation type="submission" date="2014-04" db="EMBL/GenBank/DDBJ databases">
        <authorList>
            <consortium name="DOE Joint Genome Institute"/>
            <person name="Kuo A."/>
            <person name="Kohler A."/>
            <person name="Nagy L.G."/>
            <person name="Floudas D."/>
            <person name="Copeland A."/>
            <person name="Barry K.W."/>
            <person name="Cichocki N."/>
            <person name="Veneault-Fourrey C."/>
            <person name="LaButti K."/>
            <person name="Lindquist E.A."/>
            <person name="Lipzen A."/>
            <person name="Lundell T."/>
            <person name="Morin E."/>
            <person name="Murat C."/>
            <person name="Sun H."/>
            <person name="Tunlid A."/>
            <person name="Henrissat B."/>
            <person name="Grigoriev I.V."/>
            <person name="Hibbett D.S."/>
            <person name="Martin F."/>
            <person name="Nordberg H.P."/>
            <person name="Cantor M.N."/>
            <person name="Hua S.X."/>
        </authorList>
    </citation>
    <scope>NUCLEOTIDE SEQUENCE [LARGE SCALE GENOMIC DNA]</scope>
    <source>
        <strain evidence="2 3">LaAM-08-1</strain>
    </source>
</reference>
<evidence type="ECO:0008006" key="4">
    <source>
        <dbReference type="Google" id="ProtNLM"/>
    </source>
</evidence>
<sequence length="56" mass="6355">MNQVHSEVGTEQRPRSMVASSRQLSAANRRRKKAVPGRFECDLCPQDFTAKHNLKS</sequence>
<dbReference type="Proteomes" id="UP000054477">
    <property type="component" value="Unassembled WGS sequence"/>
</dbReference>
<dbReference type="AlphaFoldDB" id="A0A0C9XBJ6"/>
<dbReference type="OrthoDB" id="3437960at2759"/>
<organism evidence="2 3">
    <name type="scientific">Laccaria amethystina LaAM-08-1</name>
    <dbReference type="NCBI Taxonomy" id="1095629"/>
    <lineage>
        <taxon>Eukaryota</taxon>
        <taxon>Fungi</taxon>
        <taxon>Dikarya</taxon>
        <taxon>Basidiomycota</taxon>
        <taxon>Agaricomycotina</taxon>
        <taxon>Agaricomycetes</taxon>
        <taxon>Agaricomycetidae</taxon>
        <taxon>Agaricales</taxon>
        <taxon>Agaricineae</taxon>
        <taxon>Hydnangiaceae</taxon>
        <taxon>Laccaria</taxon>
    </lineage>
</organism>
<evidence type="ECO:0000313" key="2">
    <source>
        <dbReference type="EMBL" id="KIJ98858.1"/>
    </source>
</evidence>
<dbReference type="EMBL" id="KN838660">
    <property type="protein sequence ID" value="KIJ98858.1"/>
    <property type="molecule type" value="Genomic_DNA"/>
</dbReference>
<reference evidence="3" key="2">
    <citation type="submission" date="2015-01" db="EMBL/GenBank/DDBJ databases">
        <title>Evolutionary Origins and Diversification of the Mycorrhizal Mutualists.</title>
        <authorList>
            <consortium name="DOE Joint Genome Institute"/>
            <consortium name="Mycorrhizal Genomics Consortium"/>
            <person name="Kohler A."/>
            <person name="Kuo A."/>
            <person name="Nagy L.G."/>
            <person name="Floudas D."/>
            <person name="Copeland A."/>
            <person name="Barry K.W."/>
            <person name="Cichocki N."/>
            <person name="Veneault-Fourrey C."/>
            <person name="LaButti K."/>
            <person name="Lindquist E.A."/>
            <person name="Lipzen A."/>
            <person name="Lundell T."/>
            <person name="Morin E."/>
            <person name="Murat C."/>
            <person name="Riley R."/>
            <person name="Ohm R."/>
            <person name="Sun H."/>
            <person name="Tunlid A."/>
            <person name="Henrissat B."/>
            <person name="Grigoriev I.V."/>
            <person name="Hibbett D.S."/>
            <person name="Martin F."/>
        </authorList>
    </citation>
    <scope>NUCLEOTIDE SEQUENCE [LARGE SCALE GENOMIC DNA]</scope>
    <source>
        <strain evidence="3">LaAM-08-1</strain>
    </source>
</reference>
<keyword evidence="3" id="KW-1185">Reference proteome</keyword>